<reference evidence="2 3" key="1">
    <citation type="submission" date="2023-05" db="EMBL/GenBank/DDBJ databases">
        <title>B98-5 Cell Line De Novo Hybrid Assembly: An Optical Mapping Approach.</title>
        <authorList>
            <person name="Kananen K."/>
            <person name="Auerbach J.A."/>
            <person name="Kautto E."/>
            <person name="Blachly J.S."/>
        </authorList>
    </citation>
    <scope>NUCLEOTIDE SEQUENCE [LARGE SCALE GENOMIC DNA]</scope>
    <source>
        <strain evidence="2">B95-8</strain>
        <tissue evidence="2">Cell line</tissue>
    </source>
</reference>
<sequence length="89" mass="10476">MTHQEFGFRCNEEFQFERRLMTPIMYAARDGHIQVVALLVASGAEVNTQDENGYTERDITLRQLLTMREDEFTKIVMMSELKLILQFQT</sequence>
<dbReference type="SUPFAM" id="SSF48403">
    <property type="entry name" value="Ankyrin repeat"/>
    <property type="match status" value="1"/>
</dbReference>
<evidence type="ECO:0000313" key="3">
    <source>
        <dbReference type="Proteomes" id="UP001266305"/>
    </source>
</evidence>
<gene>
    <name evidence="2" type="ORF">P7K49_025527</name>
</gene>
<evidence type="ECO:0000256" key="1">
    <source>
        <dbReference type="PROSITE-ProRule" id="PRU00023"/>
    </source>
</evidence>
<dbReference type="InterPro" id="IPR036770">
    <property type="entry name" value="Ankyrin_rpt-contain_sf"/>
</dbReference>
<evidence type="ECO:0000313" key="2">
    <source>
        <dbReference type="EMBL" id="KAK2096493.1"/>
    </source>
</evidence>
<keyword evidence="3" id="KW-1185">Reference proteome</keyword>
<dbReference type="PROSITE" id="PS50088">
    <property type="entry name" value="ANK_REPEAT"/>
    <property type="match status" value="1"/>
</dbReference>
<dbReference type="PROSITE" id="PS50297">
    <property type="entry name" value="ANK_REP_REGION"/>
    <property type="match status" value="1"/>
</dbReference>
<dbReference type="Pfam" id="PF00023">
    <property type="entry name" value="Ank"/>
    <property type="match status" value="1"/>
</dbReference>
<comment type="caution">
    <text evidence="2">The sequence shown here is derived from an EMBL/GenBank/DDBJ whole genome shotgun (WGS) entry which is preliminary data.</text>
</comment>
<dbReference type="Gene3D" id="1.25.40.20">
    <property type="entry name" value="Ankyrin repeat-containing domain"/>
    <property type="match status" value="1"/>
</dbReference>
<dbReference type="EMBL" id="JASSZA010000012">
    <property type="protein sequence ID" value="KAK2096493.1"/>
    <property type="molecule type" value="Genomic_DNA"/>
</dbReference>
<dbReference type="SMART" id="SM00248">
    <property type="entry name" value="ANK"/>
    <property type="match status" value="1"/>
</dbReference>
<dbReference type="InterPro" id="IPR002110">
    <property type="entry name" value="Ankyrin_rpt"/>
</dbReference>
<keyword evidence="1" id="KW-0040">ANK repeat</keyword>
<protein>
    <submittedName>
        <fullName evidence="2">Uncharacterized protein</fullName>
    </submittedName>
</protein>
<accession>A0ABQ9UHF1</accession>
<proteinExistence type="predicted"/>
<name>A0ABQ9UHF1_SAGOE</name>
<feature type="repeat" description="ANK" evidence="1">
    <location>
        <begin position="19"/>
        <end position="51"/>
    </location>
</feature>
<organism evidence="2 3">
    <name type="scientific">Saguinus oedipus</name>
    <name type="common">Cotton-top tamarin</name>
    <name type="synonym">Oedipomidas oedipus</name>
    <dbReference type="NCBI Taxonomy" id="9490"/>
    <lineage>
        <taxon>Eukaryota</taxon>
        <taxon>Metazoa</taxon>
        <taxon>Chordata</taxon>
        <taxon>Craniata</taxon>
        <taxon>Vertebrata</taxon>
        <taxon>Euteleostomi</taxon>
        <taxon>Mammalia</taxon>
        <taxon>Eutheria</taxon>
        <taxon>Euarchontoglires</taxon>
        <taxon>Primates</taxon>
        <taxon>Haplorrhini</taxon>
        <taxon>Platyrrhini</taxon>
        <taxon>Cebidae</taxon>
        <taxon>Callitrichinae</taxon>
        <taxon>Saguinus</taxon>
    </lineage>
</organism>
<dbReference type="Proteomes" id="UP001266305">
    <property type="component" value="Unassembled WGS sequence"/>
</dbReference>